<evidence type="ECO:0000313" key="12">
    <source>
        <dbReference type="Proteomes" id="UP000051236"/>
    </source>
</evidence>
<dbReference type="STRING" id="1423734.FC83_GL001020"/>
<dbReference type="SUPFAM" id="SSF48613">
    <property type="entry name" value="Heme oxygenase-like"/>
    <property type="match status" value="1"/>
</dbReference>
<dbReference type="InterPro" id="IPR050967">
    <property type="entry name" value="Thiamine_Salvage_TenA"/>
</dbReference>
<keyword evidence="9" id="KW-0378">Hydrolase</keyword>
<dbReference type="GO" id="GO:0005829">
    <property type="term" value="C:cytosol"/>
    <property type="evidence" value="ECO:0007669"/>
    <property type="project" value="TreeGrafter"/>
</dbReference>
<protein>
    <recommendedName>
        <fullName evidence="6 9">Aminopyrimidine aminohydrolase</fullName>
        <ecNumber evidence="5 9">3.5.99.2</ecNumber>
    </recommendedName>
</protein>
<dbReference type="NCBIfam" id="TIGR04306">
    <property type="entry name" value="salvage_TenA"/>
    <property type="match status" value="1"/>
</dbReference>
<dbReference type="EMBL" id="AZGA01000084">
    <property type="protein sequence ID" value="KRM31019.1"/>
    <property type="molecule type" value="Genomic_DNA"/>
</dbReference>
<comment type="catalytic activity">
    <reaction evidence="1 9">
        <text>4-amino-5-aminomethyl-2-methylpyrimidine + H2O = 4-amino-5-hydroxymethyl-2-methylpyrimidine + NH4(+)</text>
        <dbReference type="Rhea" id="RHEA:31799"/>
        <dbReference type="ChEBI" id="CHEBI:15377"/>
        <dbReference type="ChEBI" id="CHEBI:16892"/>
        <dbReference type="ChEBI" id="CHEBI:28938"/>
        <dbReference type="ChEBI" id="CHEBI:63416"/>
        <dbReference type="EC" id="3.5.99.2"/>
    </reaction>
</comment>
<keyword evidence="7 9" id="KW-0784">Thiamine biosynthesis</keyword>
<evidence type="ECO:0000256" key="6">
    <source>
        <dbReference type="ARBA" id="ARBA00013647"/>
    </source>
</evidence>
<name>X0PPM2_9LACO</name>
<evidence type="ECO:0000259" key="10">
    <source>
        <dbReference type="Pfam" id="PF03070"/>
    </source>
</evidence>
<dbReference type="Proteomes" id="UP000051236">
    <property type="component" value="Unassembled WGS sequence"/>
</dbReference>
<dbReference type="GO" id="GO:0009228">
    <property type="term" value="P:thiamine biosynthetic process"/>
    <property type="evidence" value="ECO:0007669"/>
    <property type="project" value="UniProtKB-KW"/>
</dbReference>
<sequence>MLFSEELKQNATPILSAIEDHPFVQGIATGTLPKEALTFYVGQDFNYLNAFIKVYAAAVEKCRDRSDMAIFNEQINFILNSEIHPHHVFCNVAGVPYESLQHAVQAPMTYLYNEHMYNAARTGDLIDIVAAMLPCPWTYFEIANKLIAEGKNNDANVFKDWIDFYGSIADDTDANLSDRFFALIDREAANYNAARLAVIERRFMRSCELEWDFWEQAYRQQDWQFTPAKNLRQDQVIQH</sequence>
<dbReference type="GO" id="GO:0009229">
    <property type="term" value="P:thiamine diphosphate biosynthetic process"/>
    <property type="evidence" value="ECO:0007669"/>
    <property type="project" value="UniProtKB-UniPathway"/>
</dbReference>
<dbReference type="UniPathway" id="UPA00060"/>
<evidence type="ECO:0000256" key="7">
    <source>
        <dbReference type="ARBA" id="ARBA00022977"/>
    </source>
</evidence>
<evidence type="ECO:0000256" key="2">
    <source>
        <dbReference type="ARBA" id="ARBA00004948"/>
    </source>
</evidence>
<comment type="similarity">
    <text evidence="3 9">Belongs to the TenA family.</text>
</comment>
<evidence type="ECO:0000313" key="11">
    <source>
        <dbReference type="EMBL" id="KRM31019.1"/>
    </source>
</evidence>
<dbReference type="PANTHER" id="PTHR43198:SF2">
    <property type="entry name" value="SI:CH1073-67J19.1-RELATED"/>
    <property type="match status" value="1"/>
</dbReference>
<comment type="function">
    <text evidence="9">Catalyzes an amino-pyrimidine hydrolysis reaction at the C5' of the pyrimidine moiety of thiamine compounds, a reaction that is part of a thiamine salvage pathway.</text>
</comment>
<dbReference type="GO" id="GO:0050334">
    <property type="term" value="F:thiaminase activity"/>
    <property type="evidence" value="ECO:0007669"/>
    <property type="project" value="UniProtKB-EC"/>
</dbReference>
<dbReference type="Gene3D" id="1.20.910.10">
    <property type="entry name" value="Heme oxygenase-like"/>
    <property type="match status" value="1"/>
</dbReference>
<evidence type="ECO:0000256" key="9">
    <source>
        <dbReference type="RuleBase" id="RU363093"/>
    </source>
</evidence>
<evidence type="ECO:0000256" key="8">
    <source>
        <dbReference type="ARBA" id="ARBA00048337"/>
    </source>
</evidence>
<comment type="pathway">
    <text evidence="2 9">Cofactor biosynthesis; thiamine diphosphate biosynthesis.</text>
</comment>
<organism evidence="11 12">
    <name type="scientific">Agrilactobacillus composti DSM 18527 = JCM 14202</name>
    <dbReference type="NCBI Taxonomy" id="1423734"/>
    <lineage>
        <taxon>Bacteria</taxon>
        <taxon>Bacillati</taxon>
        <taxon>Bacillota</taxon>
        <taxon>Bacilli</taxon>
        <taxon>Lactobacillales</taxon>
        <taxon>Lactobacillaceae</taxon>
        <taxon>Agrilactobacillus</taxon>
    </lineage>
</organism>
<evidence type="ECO:0000256" key="1">
    <source>
        <dbReference type="ARBA" id="ARBA00001881"/>
    </source>
</evidence>
<dbReference type="PATRIC" id="fig|1423734.3.peg.1035"/>
<dbReference type="InterPro" id="IPR016084">
    <property type="entry name" value="Haem_Oase-like_multi-hlx"/>
</dbReference>
<comment type="subunit">
    <text evidence="4">Homotetramer.</text>
</comment>
<keyword evidence="12" id="KW-1185">Reference proteome</keyword>
<feature type="domain" description="Thiaminase-2/PQQC" evidence="10">
    <location>
        <begin position="10"/>
        <end position="219"/>
    </location>
</feature>
<comment type="catalytic activity">
    <reaction evidence="8 9">
        <text>thiamine + H2O = 5-(2-hydroxyethyl)-4-methylthiazole + 4-amino-5-hydroxymethyl-2-methylpyrimidine + H(+)</text>
        <dbReference type="Rhea" id="RHEA:17509"/>
        <dbReference type="ChEBI" id="CHEBI:15377"/>
        <dbReference type="ChEBI" id="CHEBI:15378"/>
        <dbReference type="ChEBI" id="CHEBI:16892"/>
        <dbReference type="ChEBI" id="CHEBI:17957"/>
        <dbReference type="ChEBI" id="CHEBI:18385"/>
        <dbReference type="EC" id="3.5.99.2"/>
    </reaction>
</comment>
<dbReference type="InterPro" id="IPR004305">
    <property type="entry name" value="Thiaminase-2/PQQC"/>
</dbReference>
<evidence type="ECO:0000256" key="3">
    <source>
        <dbReference type="ARBA" id="ARBA00010264"/>
    </source>
</evidence>
<dbReference type="Pfam" id="PF03070">
    <property type="entry name" value="TENA_THI-4"/>
    <property type="match status" value="1"/>
</dbReference>
<proteinExistence type="inferred from homology"/>
<dbReference type="InterPro" id="IPR027574">
    <property type="entry name" value="Thiaminase_II"/>
</dbReference>
<dbReference type="AlphaFoldDB" id="X0PPM2"/>
<dbReference type="OrthoDB" id="34166at2"/>
<comment type="caution">
    <text evidence="11">The sequence shown here is derived from an EMBL/GenBank/DDBJ whole genome shotgun (WGS) entry which is preliminary data.</text>
</comment>
<dbReference type="EC" id="3.5.99.2" evidence="5 9"/>
<accession>X0PPM2</accession>
<evidence type="ECO:0000256" key="4">
    <source>
        <dbReference type="ARBA" id="ARBA00011881"/>
    </source>
</evidence>
<dbReference type="RefSeq" id="WP_035452271.1">
    <property type="nucleotide sequence ID" value="NZ_AZGA01000084.1"/>
</dbReference>
<dbReference type="PANTHER" id="PTHR43198">
    <property type="entry name" value="BIFUNCTIONAL TH2 PROTEIN"/>
    <property type="match status" value="1"/>
</dbReference>
<dbReference type="eggNOG" id="COG0819">
    <property type="taxonomic scope" value="Bacteria"/>
</dbReference>
<gene>
    <name evidence="11" type="ORF">FC83_GL001020</name>
</gene>
<reference evidence="11 12" key="1">
    <citation type="journal article" date="2015" name="Genome Announc.">
        <title>Expanding the biotechnology potential of lactobacilli through comparative genomics of 213 strains and associated genera.</title>
        <authorList>
            <person name="Sun Z."/>
            <person name="Harris H.M."/>
            <person name="McCann A."/>
            <person name="Guo C."/>
            <person name="Argimon S."/>
            <person name="Zhang W."/>
            <person name="Yang X."/>
            <person name="Jeffery I.B."/>
            <person name="Cooney J.C."/>
            <person name="Kagawa T.F."/>
            <person name="Liu W."/>
            <person name="Song Y."/>
            <person name="Salvetti E."/>
            <person name="Wrobel A."/>
            <person name="Rasinkangas P."/>
            <person name="Parkhill J."/>
            <person name="Rea M.C."/>
            <person name="O'Sullivan O."/>
            <person name="Ritari J."/>
            <person name="Douillard F.P."/>
            <person name="Paul Ross R."/>
            <person name="Yang R."/>
            <person name="Briner A.E."/>
            <person name="Felis G.E."/>
            <person name="de Vos W.M."/>
            <person name="Barrangou R."/>
            <person name="Klaenhammer T.R."/>
            <person name="Caufield P.W."/>
            <person name="Cui Y."/>
            <person name="Zhang H."/>
            <person name="O'Toole P.W."/>
        </authorList>
    </citation>
    <scope>NUCLEOTIDE SEQUENCE [LARGE SCALE GENOMIC DNA]</scope>
    <source>
        <strain evidence="11 12">DSM 18527</strain>
    </source>
</reference>
<dbReference type="CDD" id="cd19360">
    <property type="entry name" value="TenA_C_SaTenA-like"/>
    <property type="match status" value="1"/>
</dbReference>
<evidence type="ECO:0000256" key="5">
    <source>
        <dbReference type="ARBA" id="ARBA00012684"/>
    </source>
</evidence>